<dbReference type="InterPro" id="IPR029016">
    <property type="entry name" value="GAF-like_dom_sf"/>
</dbReference>
<protein>
    <submittedName>
        <fullName evidence="7">IclR family transcriptional regulator</fullName>
    </submittedName>
</protein>
<dbReference type="Proteomes" id="UP000035017">
    <property type="component" value="Unassembled WGS sequence"/>
</dbReference>
<gene>
    <name evidence="7" type="ORF">RU07_13190</name>
</gene>
<evidence type="ECO:0000259" key="5">
    <source>
        <dbReference type="PROSITE" id="PS51077"/>
    </source>
</evidence>
<evidence type="ECO:0000256" key="4">
    <source>
        <dbReference type="SAM" id="MobiDB-lite"/>
    </source>
</evidence>
<dbReference type="Gene3D" id="3.30.450.40">
    <property type="match status" value="1"/>
</dbReference>
<dbReference type="AlphaFoldDB" id="A0A0D0J7E7"/>
<dbReference type="SMART" id="SM00346">
    <property type="entry name" value="HTH_ICLR"/>
    <property type="match status" value="1"/>
</dbReference>
<dbReference type="Pfam" id="PF09339">
    <property type="entry name" value="HTH_IclR"/>
    <property type="match status" value="1"/>
</dbReference>
<evidence type="ECO:0000256" key="3">
    <source>
        <dbReference type="ARBA" id="ARBA00023163"/>
    </source>
</evidence>
<evidence type="ECO:0000313" key="7">
    <source>
        <dbReference type="EMBL" id="KIQ01730.1"/>
    </source>
</evidence>
<evidence type="ECO:0000259" key="6">
    <source>
        <dbReference type="PROSITE" id="PS51078"/>
    </source>
</evidence>
<dbReference type="InterPro" id="IPR014757">
    <property type="entry name" value="Tscrpt_reg_IclR_C"/>
</dbReference>
<dbReference type="PROSITE" id="PS51077">
    <property type="entry name" value="HTH_ICLR"/>
    <property type="match status" value="1"/>
</dbReference>
<dbReference type="SUPFAM" id="SSF55781">
    <property type="entry name" value="GAF domain-like"/>
    <property type="match status" value="1"/>
</dbReference>
<dbReference type="PANTHER" id="PTHR30136:SF24">
    <property type="entry name" value="HTH-TYPE TRANSCRIPTIONAL REPRESSOR ALLR"/>
    <property type="match status" value="1"/>
</dbReference>
<comment type="caution">
    <text evidence="7">The sequence shown here is derived from an EMBL/GenBank/DDBJ whole genome shotgun (WGS) entry which is preliminary data.</text>
</comment>
<evidence type="ECO:0000313" key="8">
    <source>
        <dbReference type="Proteomes" id="UP000035017"/>
    </source>
</evidence>
<dbReference type="InterPro" id="IPR005471">
    <property type="entry name" value="Tscrpt_reg_IclR_N"/>
</dbReference>
<sequence>MTIAHGETSIMPRSGDTTVESTTGTLGKAISLLELVVMSPQPLRFTDILQRSGQPRGTLHRQLVHLLDEGLLEQRGDQTYVAGLRLLSFASQAWSSSDLRTVAAPHLRDLQEKTQEAVHLGVLRGAEIVYLDKIDGKQAVRMYSQIGRVSPAYCTGVGKAALSLLGQAELDAIIETMAFQPYTSNTIVTAKDLKQAVGDIASQGFGFDLEEHEAGIQCIAVPVPLPGRRIYAAISVTGPAYRLSRPRLEGWADLVREAAKNISADLMVRLPPVSE</sequence>
<dbReference type="Pfam" id="PF01614">
    <property type="entry name" value="IclR_C"/>
    <property type="match status" value="1"/>
</dbReference>
<name>A0A0D0J7E7_AGRTU</name>
<feature type="domain" description="HTH iclR-type" evidence="5">
    <location>
        <begin position="23"/>
        <end position="84"/>
    </location>
</feature>
<keyword evidence="1" id="KW-0805">Transcription regulation</keyword>
<dbReference type="InterPro" id="IPR036388">
    <property type="entry name" value="WH-like_DNA-bd_sf"/>
</dbReference>
<evidence type="ECO:0000256" key="2">
    <source>
        <dbReference type="ARBA" id="ARBA00023125"/>
    </source>
</evidence>
<dbReference type="Gene3D" id="1.10.10.10">
    <property type="entry name" value="Winged helix-like DNA-binding domain superfamily/Winged helix DNA-binding domain"/>
    <property type="match status" value="1"/>
</dbReference>
<dbReference type="GO" id="GO:0045892">
    <property type="term" value="P:negative regulation of DNA-templated transcription"/>
    <property type="evidence" value="ECO:0007669"/>
    <property type="project" value="TreeGrafter"/>
</dbReference>
<keyword evidence="3" id="KW-0804">Transcription</keyword>
<dbReference type="EMBL" id="JXQV01000012">
    <property type="protein sequence ID" value="KIQ01730.1"/>
    <property type="molecule type" value="Genomic_DNA"/>
</dbReference>
<dbReference type="GO" id="GO:0003677">
    <property type="term" value="F:DNA binding"/>
    <property type="evidence" value="ECO:0007669"/>
    <property type="project" value="UniProtKB-KW"/>
</dbReference>
<keyword evidence="2" id="KW-0238">DNA-binding</keyword>
<accession>A0A0D0J7E7</accession>
<proteinExistence type="predicted"/>
<evidence type="ECO:0000256" key="1">
    <source>
        <dbReference type="ARBA" id="ARBA00023015"/>
    </source>
</evidence>
<feature type="region of interest" description="Disordered" evidence="4">
    <location>
        <begin position="1"/>
        <end position="22"/>
    </location>
</feature>
<dbReference type="SUPFAM" id="SSF46785">
    <property type="entry name" value="Winged helix' DNA-binding domain"/>
    <property type="match status" value="1"/>
</dbReference>
<dbReference type="PANTHER" id="PTHR30136">
    <property type="entry name" value="HELIX-TURN-HELIX TRANSCRIPTIONAL REGULATOR, ICLR FAMILY"/>
    <property type="match status" value="1"/>
</dbReference>
<dbReference type="GO" id="GO:0003700">
    <property type="term" value="F:DNA-binding transcription factor activity"/>
    <property type="evidence" value="ECO:0007669"/>
    <property type="project" value="TreeGrafter"/>
</dbReference>
<feature type="domain" description="IclR-ED" evidence="6">
    <location>
        <begin position="85"/>
        <end position="268"/>
    </location>
</feature>
<reference evidence="7 8" key="1">
    <citation type="submission" date="2014-12" db="EMBL/GenBank/DDBJ databases">
        <title>16Stimator: statistical estimation of ribosomal gene copy numbers from draft genome assemblies.</title>
        <authorList>
            <person name="Perisin M.A."/>
            <person name="Vetter M."/>
            <person name="Gilbert J.A."/>
            <person name="Bergelson J."/>
        </authorList>
    </citation>
    <scope>NUCLEOTIDE SEQUENCE [LARGE SCALE GENOMIC DNA]</scope>
    <source>
        <strain evidence="7 8">MEJ076</strain>
    </source>
</reference>
<dbReference type="InterPro" id="IPR036390">
    <property type="entry name" value="WH_DNA-bd_sf"/>
</dbReference>
<organism evidence="7 8">
    <name type="scientific">Agrobacterium tumefaciens</name>
    <dbReference type="NCBI Taxonomy" id="358"/>
    <lineage>
        <taxon>Bacteria</taxon>
        <taxon>Pseudomonadati</taxon>
        <taxon>Pseudomonadota</taxon>
        <taxon>Alphaproteobacteria</taxon>
        <taxon>Hyphomicrobiales</taxon>
        <taxon>Rhizobiaceae</taxon>
        <taxon>Rhizobium/Agrobacterium group</taxon>
        <taxon>Agrobacterium</taxon>
        <taxon>Agrobacterium tumefaciens complex</taxon>
    </lineage>
</organism>
<dbReference type="PROSITE" id="PS51078">
    <property type="entry name" value="ICLR_ED"/>
    <property type="match status" value="1"/>
</dbReference>
<dbReference type="InterPro" id="IPR050707">
    <property type="entry name" value="HTH_MetabolicPath_Reg"/>
</dbReference>